<dbReference type="HAMAP" id="MF_00104">
    <property type="entry name" value="RNase_III"/>
    <property type="match status" value="1"/>
</dbReference>
<protein>
    <recommendedName>
        <fullName evidence="15">Ribonuclease 3</fullName>
        <ecNumber evidence="15">3.1.26.3</ecNumber>
    </recommendedName>
    <alternativeName>
        <fullName evidence="15">Ribonuclease III</fullName>
        <shortName evidence="15">RNase III</shortName>
    </alternativeName>
</protein>
<evidence type="ECO:0000256" key="15">
    <source>
        <dbReference type="HAMAP-Rule" id="MF_00104"/>
    </source>
</evidence>
<keyword evidence="8 15" id="KW-0819">tRNA processing</keyword>
<dbReference type="GO" id="GO:0046872">
    <property type="term" value="F:metal ion binding"/>
    <property type="evidence" value="ECO:0007669"/>
    <property type="project" value="UniProtKB-KW"/>
</dbReference>
<feature type="active site" evidence="15">
    <location>
        <position position="125"/>
    </location>
</feature>
<keyword evidence="14 15" id="KW-0694">RNA-binding</keyword>
<dbReference type="GO" id="GO:0019843">
    <property type="term" value="F:rRNA binding"/>
    <property type="evidence" value="ECO:0007669"/>
    <property type="project" value="UniProtKB-KW"/>
</dbReference>
<name>A0AA89CVC5_CLONO</name>
<proteinExistence type="inferred from homology"/>
<reference evidence="19 20" key="1">
    <citation type="submission" date="2014-01" db="EMBL/GenBank/DDBJ databases">
        <title>Plasmidome dynamics in the species complex Clostridium novyi sensu lato converts strains of independent lineages into distinctly different pathogens.</title>
        <authorList>
            <person name="Skarin H."/>
            <person name="Segerman B."/>
        </authorList>
    </citation>
    <scope>NUCLEOTIDE SEQUENCE [LARGE SCALE GENOMIC DNA]</scope>
    <source>
        <strain evidence="19 20">4570</strain>
    </source>
</reference>
<evidence type="ECO:0000256" key="10">
    <source>
        <dbReference type="ARBA" id="ARBA00022723"/>
    </source>
</evidence>
<comment type="catalytic activity">
    <reaction evidence="1 15">
        <text>Endonucleolytic cleavage to 5'-phosphomonoester.</text>
        <dbReference type="EC" id="3.1.26.3"/>
    </reaction>
</comment>
<dbReference type="PROSITE" id="PS50142">
    <property type="entry name" value="RNASE_3_2"/>
    <property type="match status" value="1"/>
</dbReference>
<keyword evidence="12 15" id="KW-0378">Hydrolase</keyword>
<comment type="subunit">
    <text evidence="4 15">Homodimer.</text>
</comment>
<dbReference type="AlphaFoldDB" id="A0AA89CVC5"/>
<evidence type="ECO:0000256" key="9">
    <source>
        <dbReference type="ARBA" id="ARBA00022722"/>
    </source>
</evidence>
<evidence type="ECO:0000256" key="13">
    <source>
        <dbReference type="ARBA" id="ARBA00022842"/>
    </source>
</evidence>
<dbReference type="InterPro" id="IPR011907">
    <property type="entry name" value="RNase_III"/>
</dbReference>
<dbReference type="Gene3D" id="1.10.1520.10">
    <property type="entry name" value="Ribonuclease III domain"/>
    <property type="match status" value="1"/>
</dbReference>
<dbReference type="SUPFAM" id="SSF69065">
    <property type="entry name" value="RNase III domain-like"/>
    <property type="match status" value="1"/>
</dbReference>
<comment type="similarity">
    <text evidence="3">Belongs to the ribonuclease III family.</text>
</comment>
<dbReference type="SMART" id="SM00358">
    <property type="entry name" value="DSRM"/>
    <property type="match status" value="1"/>
</dbReference>
<comment type="cofactor">
    <cofactor evidence="15">
        <name>Mg(2+)</name>
        <dbReference type="ChEBI" id="CHEBI:18420"/>
    </cofactor>
</comment>
<keyword evidence="5 15" id="KW-0963">Cytoplasm</keyword>
<evidence type="ECO:0000256" key="1">
    <source>
        <dbReference type="ARBA" id="ARBA00000109"/>
    </source>
</evidence>
<dbReference type="GO" id="GO:0006397">
    <property type="term" value="P:mRNA processing"/>
    <property type="evidence" value="ECO:0007669"/>
    <property type="project" value="UniProtKB-UniRule"/>
</dbReference>
<dbReference type="CDD" id="cd00593">
    <property type="entry name" value="RIBOc"/>
    <property type="match status" value="1"/>
</dbReference>
<dbReference type="PANTHER" id="PTHR11207">
    <property type="entry name" value="RIBONUCLEASE III"/>
    <property type="match status" value="1"/>
</dbReference>
<dbReference type="Proteomes" id="UP000030016">
    <property type="component" value="Unassembled WGS sequence"/>
</dbReference>
<dbReference type="GO" id="GO:0005737">
    <property type="term" value="C:cytoplasm"/>
    <property type="evidence" value="ECO:0007669"/>
    <property type="project" value="UniProtKB-SubCell"/>
</dbReference>
<dbReference type="Pfam" id="PF14622">
    <property type="entry name" value="Ribonucleas_3_3"/>
    <property type="match status" value="1"/>
</dbReference>
<feature type="domain" description="DRBM" evidence="17">
    <location>
        <begin position="163"/>
        <end position="232"/>
    </location>
</feature>
<comment type="function">
    <text evidence="15">Digests double-stranded RNA. Involved in the processing of primary rRNA transcript to yield the immediate precursors to the large and small rRNAs (23S and 16S). Processes some mRNAs, and tRNAs when they are encoded in the rRNA operon. Processes pre-crRNA and tracrRNA of type II CRISPR loci if present in the organism.</text>
</comment>
<dbReference type="FunFam" id="1.10.1520.10:FF:000001">
    <property type="entry name" value="Ribonuclease 3"/>
    <property type="match status" value="1"/>
</dbReference>
<dbReference type="PROSITE" id="PS50137">
    <property type="entry name" value="DS_RBD"/>
    <property type="match status" value="1"/>
</dbReference>
<dbReference type="GO" id="GO:0010468">
    <property type="term" value="P:regulation of gene expression"/>
    <property type="evidence" value="ECO:0007669"/>
    <property type="project" value="TreeGrafter"/>
</dbReference>
<dbReference type="GO" id="GO:0003725">
    <property type="term" value="F:double-stranded RNA binding"/>
    <property type="evidence" value="ECO:0007669"/>
    <property type="project" value="TreeGrafter"/>
</dbReference>
<evidence type="ECO:0000256" key="14">
    <source>
        <dbReference type="ARBA" id="ARBA00022884"/>
    </source>
</evidence>
<organism evidence="19 20">
    <name type="scientific">Clostridium novyi A str. 4570</name>
    <dbReference type="NCBI Taxonomy" id="1444290"/>
    <lineage>
        <taxon>Bacteria</taxon>
        <taxon>Bacillati</taxon>
        <taxon>Bacillota</taxon>
        <taxon>Clostridia</taxon>
        <taxon>Eubacteriales</taxon>
        <taxon>Clostridiaceae</taxon>
        <taxon>Clostridium</taxon>
    </lineage>
</organism>
<keyword evidence="13 15" id="KW-0460">Magnesium</keyword>
<dbReference type="GO" id="GO:0006364">
    <property type="term" value="P:rRNA processing"/>
    <property type="evidence" value="ECO:0007669"/>
    <property type="project" value="UniProtKB-UniRule"/>
</dbReference>
<dbReference type="Gene3D" id="3.30.160.20">
    <property type="match status" value="1"/>
</dbReference>
<dbReference type="Pfam" id="PF00035">
    <property type="entry name" value="dsrm"/>
    <property type="match status" value="1"/>
</dbReference>
<evidence type="ECO:0000256" key="12">
    <source>
        <dbReference type="ARBA" id="ARBA00022801"/>
    </source>
</evidence>
<feature type="compositionally biased region" description="Basic and acidic residues" evidence="16">
    <location>
        <begin position="225"/>
        <end position="237"/>
    </location>
</feature>
<evidence type="ECO:0000256" key="8">
    <source>
        <dbReference type="ARBA" id="ARBA00022694"/>
    </source>
</evidence>
<feature type="active site" evidence="15">
    <location>
        <position position="53"/>
    </location>
</feature>
<dbReference type="GO" id="GO:0004525">
    <property type="term" value="F:ribonuclease III activity"/>
    <property type="evidence" value="ECO:0007669"/>
    <property type="project" value="UniProtKB-UniRule"/>
</dbReference>
<evidence type="ECO:0000256" key="4">
    <source>
        <dbReference type="ARBA" id="ARBA00011738"/>
    </source>
</evidence>
<feature type="binding site" evidence="15">
    <location>
        <position position="49"/>
    </location>
    <ligand>
        <name>Mg(2+)</name>
        <dbReference type="ChEBI" id="CHEBI:18420"/>
    </ligand>
</feature>
<evidence type="ECO:0000256" key="6">
    <source>
        <dbReference type="ARBA" id="ARBA00022552"/>
    </source>
</evidence>
<comment type="caution">
    <text evidence="19">The sequence shown here is derived from an EMBL/GenBank/DDBJ whole genome shotgun (WGS) entry which is preliminary data.</text>
</comment>
<keyword evidence="10 15" id="KW-0479">Metal-binding</keyword>
<dbReference type="InterPro" id="IPR036389">
    <property type="entry name" value="RNase_III_sf"/>
</dbReference>
<evidence type="ECO:0000313" key="19">
    <source>
        <dbReference type="EMBL" id="KGN02884.1"/>
    </source>
</evidence>
<keyword evidence="9 15" id="KW-0540">Nuclease</keyword>
<evidence type="ECO:0000256" key="16">
    <source>
        <dbReference type="SAM" id="MobiDB-lite"/>
    </source>
</evidence>
<dbReference type="SMART" id="SM00535">
    <property type="entry name" value="RIBOc"/>
    <property type="match status" value="1"/>
</dbReference>
<accession>A0AA89CVC5</accession>
<dbReference type="EC" id="3.1.26.3" evidence="15"/>
<keyword evidence="11 15" id="KW-0255">Endonuclease</keyword>
<feature type="domain" description="RNase III" evidence="18">
    <location>
        <begin position="9"/>
        <end position="136"/>
    </location>
</feature>
<feature type="binding site" evidence="15">
    <location>
        <position position="122"/>
    </location>
    <ligand>
        <name>Mg(2+)</name>
        <dbReference type="ChEBI" id="CHEBI:18420"/>
    </ligand>
</feature>
<dbReference type="GO" id="GO:0008033">
    <property type="term" value="P:tRNA processing"/>
    <property type="evidence" value="ECO:0007669"/>
    <property type="project" value="UniProtKB-KW"/>
</dbReference>
<dbReference type="InterPro" id="IPR014720">
    <property type="entry name" value="dsRBD_dom"/>
</dbReference>
<comment type="subcellular location">
    <subcellularLocation>
        <location evidence="2 15">Cytoplasm</location>
    </subcellularLocation>
</comment>
<feature type="region of interest" description="Disordered" evidence="16">
    <location>
        <begin position="212"/>
        <end position="237"/>
    </location>
</feature>
<dbReference type="SUPFAM" id="SSF54768">
    <property type="entry name" value="dsRNA-binding domain-like"/>
    <property type="match status" value="1"/>
</dbReference>
<keyword evidence="15" id="KW-0699">rRNA-binding</keyword>
<evidence type="ECO:0000256" key="3">
    <source>
        <dbReference type="ARBA" id="ARBA00010183"/>
    </source>
</evidence>
<evidence type="ECO:0000259" key="18">
    <source>
        <dbReference type="PROSITE" id="PS50142"/>
    </source>
</evidence>
<gene>
    <name evidence="15" type="primary">rnc</name>
    <name evidence="19" type="ORF">Z969_03775</name>
</gene>
<dbReference type="FunFam" id="3.30.160.20:FF:000003">
    <property type="entry name" value="Ribonuclease 3"/>
    <property type="match status" value="1"/>
</dbReference>
<dbReference type="InterPro" id="IPR000999">
    <property type="entry name" value="RNase_III_dom"/>
</dbReference>
<dbReference type="GO" id="GO:0042802">
    <property type="term" value="F:identical protein binding"/>
    <property type="evidence" value="ECO:0007669"/>
    <property type="project" value="UniProtKB-ARBA"/>
</dbReference>
<feature type="binding site" evidence="15">
    <location>
        <position position="125"/>
    </location>
    <ligand>
        <name>Mg(2+)</name>
        <dbReference type="ChEBI" id="CHEBI:18420"/>
    </ligand>
</feature>
<evidence type="ECO:0000259" key="17">
    <source>
        <dbReference type="PROSITE" id="PS50137"/>
    </source>
</evidence>
<dbReference type="PROSITE" id="PS00517">
    <property type="entry name" value="RNASE_3_1"/>
    <property type="match status" value="1"/>
</dbReference>
<dbReference type="EMBL" id="JDRX01000005">
    <property type="protein sequence ID" value="KGN02884.1"/>
    <property type="molecule type" value="Genomic_DNA"/>
</dbReference>
<keyword evidence="6 15" id="KW-0698">rRNA processing</keyword>
<dbReference type="NCBIfam" id="TIGR02191">
    <property type="entry name" value="RNaseIII"/>
    <property type="match status" value="1"/>
</dbReference>
<evidence type="ECO:0000256" key="5">
    <source>
        <dbReference type="ARBA" id="ARBA00022490"/>
    </source>
</evidence>
<evidence type="ECO:0000256" key="7">
    <source>
        <dbReference type="ARBA" id="ARBA00022664"/>
    </source>
</evidence>
<sequence length="237" mass="27118">MKKNRNIILNEVENKLKVKFNDINILDTALTHSSFINENKNINSNERLEFLGDSILQLCISELLYNKYKDEPEGFLTKKRALIVCGNSLHEVAKKWNIGKYINMSKGEEMTGGRTRISILSDCVEAIIASIYLDQGYEVAKNFIIENFNEIIQKAHSNEIILDYKTKLQEIIQKFGEYNIEYTLVSFEGPPHRRKFVTEVSIDSLVKGVGEGYSKKESEQNAAKEALKGLESKDEEQ</sequence>
<evidence type="ECO:0000313" key="20">
    <source>
        <dbReference type="Proteomes" id="UP000030016"/>
    </source>
</evidence>
<dbReference type="PANTHER" id="PTHR11207:SF0">
    <property type="entry name" value="RIBONUCLEASE 3"/>
    <property type="match status" value="1"/>
</dbReference>
<keyword evidence="7 15" id="KW-0507">mRNA processing</keyword>
<dbReference type="RefSeq" id="WP_039249188.1">
    <property type="nucleotide sequence ID" value="NZ_JDRX01000005.1"/>
</dbReference>
<evidence type="ECO:0000256" key="2">
    <source>
        <dbReference type="ARBA" id="ARBA00004496"/>
    </source>
</evidence>
<dbReference type="CDD" id="cd10845">
    <property type="entry name" value="DSRM_RNAse_III_family"/>
    <property type="match status" value="1"/>
</dbReference>
<evidence type="ECO:0000256" key="11">
    <source>
        <dbReference type="ARBA" id="ARBA00022759"/>
    </source>
</evidence>